<keyword evidence="1" id="KW-0812">Transmembrane</keyword>
<evidence type="ECO:0000313" key="3">
    <source>
        <dbReference type="Proteomes" id="UP000823388"/>
    </source>
</evidence>
<feature type="transmembrane region" description="Helical" evidence="1">
    <location>
        <begin position="99"/>
        <end position="119"/>
    </location>
</feature>
<feature type="transmembrane region" description="Helical" evidence="1">
    <location>
        <begin position="67"/>
        <end position="87"/>
    </location>
</feature>
<accession>A0A8T0P5N5</accession>
<feature type="transmembrane region" description="Helical" evidence="1">
    <location>
        <begin position="40"/>
        <end position="60"/>
    </location>
</feature>
<proteinExistence type="predicted"/>
<keyword evidence="1" id="KW-0472">Membrane</keyword>
<organism evidence="2 3">
    <name type="scientific">Panicum virgatum</name>
    <name type="common">Blackwell switchgrass</name>
    <dbReference type="NCBI Taxonomy" id="38727"/>
    <lineage>
        <taxon>Eukaryota</taxon>
        <taxon>Viridiplantae</taxon>
        <taxon>Streptophyta</taxon>
        <taxon>Embryophyta</taxon>
        <taxon>Tracheophyta</taxon>
        <taxon>Spermatophyta</taxon>
        <taxon>Magnoliopsida</taxon>
        <taxon>Liliopsida</taxon>
        <taxon>Poales</taxon>
        <taxon>Poaceae</taxon>
        <taxon>PACMAD clade</taxon>
        <taxon>Panicoideae</taxon>
        <taxon>Panicodae</taxon>
        <taxon>Paniceae</taxon>
        <taxon>Panicinae</taxon>
        <taxon>Panicum</taxon>
        <taxon>Panicum sect. Hiantes</taxon>
    </lineage>
</organism>
<keyword evidence="1" id="KW-1133">Transmembrane helix</keyword>
<name>A0A8T0P5N5_PANVG</name>
<feature type="transmembrane region" description="Helical" evidence="1">
    <location>
        <begin position="131"/>
        <end position="155"/>
    </location>
</feature>
<reference evidence="2" key="1">
    <citation type="submission" date="2020-05" db="EMBL/GenBank/DDBJ databases">
        <title>WGS assembly of Panicum virgatum.</title>
        <authorList>
            <person name="Lovell J.T."/>
            <person name="Jenkins J."/>
            <person name="Shu S."/>
            <person name="Juenger T.E."/>
            <person name="Schmutz J."/>
        </authorList>
    </citation>
    <scope>NUCLEOTIDE SEQUENCE</scope>
    <source>
        <strain evidence="2">AP13</strain>
    </source>
</reference>
<dbReference type="AlphaFoldDB" id="A0A8T0P5N5"/>
<evidence type="ECO:0000313" key="2">
    <source>
        <dbReference type="EMBL" id="KAG2555989.1"/>
    </source>
</evidence>
<keyword evidence="3" id="KW-1185">Reference proteome</keyword>
<sequence length="295" mass="33545">MASAEGLKFLLPWFAFMYYMFPAISFVVTRDWKKVFNDCFGPEVLFSDTVTTTIILWYHIFGKNDCFGPEVLFSDTVTTTIILWYHIFGKNEAENTESIILYSLGLGLNIMSICLYAMYRSLSGGMEKAIAWYHGVLVAFPAVIFLTFLWVQLGVIINKENDWMAEWGYAFAICAELFEILWPATLRLCKKDSVNDEILVFRLKIAATTLSVLVSSSDLWRLSTEDVLSKPIVQRFKVLSIINIIGGVLQLVVRLIGPEKLSDAVYGFFNSCCAFCTQKCAQLKNFFSNHCYSLL</sequence>
<feature type="transmembrane region" description="Helical" evidence="1">
    <location>
        <begin position="236"/>
        <end position="256"/>
    </location>
</feature>
<comment type="caution">
    <text evidence="2">The sequence shown here is derived from an EMBL/GenBank/DDBJ whole genome shotgun (WGS) entry which is preliminary data.</text>
</comment>
<dbReference type="EMBL" id="CM029052">
    <property type="protein sequence ID" value="KAG2555989.1"/>
    <property type="molecule type" value="Genomic_DNA"/>
</dbReference>
<evidence type="ECO:0000256" key="1">
    <source>
        <dbReference type="SAM" id="Phobius"/>
    </source>
</evidence>
<feature type="transmembrane region" description="Helical" evidence="1">
    <location>
        <begin position="9"/>
        <end position="28"/>
    </location>
</feature>
<gene>
    <name evidence="2" type="ORF">PVAP13_8NG043000</name>
</gene>
<protein>
    <submittedName>
        <fullName evidence="2">Uncharacterized protein</fullName>
    </submittedName>
</protein>
<dbReference type="Proteomes" id="UP000823388">
    <property type="component" value="Chromosome 8N"/>
</dbReference>